<dbReference type="InterPro" id="IPR001478">
    <property type="entry name" value="PDZ"/>
</dbReference>
<dbReference type="InterPro" id="IPR036034">
    <property type="entry name" value="PDZ_sf"/>
</dbReference>
<keyword evidence="2" id="KW-0378">Hydrolase</keyword>
<proteinExistence type="predicted"/>
<protein>
    <submittedName>
        <fullName evidence="4">Trypsin-like peptidase domain-containing protein</fullName>
    </submittedName>
</protein>
<dbReference type="Gene3D" id="2.40.10.120">
    <property type="match status" value="1"/>
</dbReference>
<evidence type="ECO:0000256" key="2">
    <source>
        <dbReference type="ARBA" id="ARBA00022801"/>
    </source>
</evidence>
<dbReference type="SUPFAM" id="SSF50156">
    <property type="entry name" value="PDZ domain-like"/>
    <property type="match status" value="1"/>
</dbReference>
<keyword evidence="5" id="KW-1185">Reference proteome</keyword>
<dbReference type="Gene3D" id="2.30.42.10">
    <property type="match status" value="1"/>
</dbReference>
<gene>
    <name evidence="4" type="ORF">KPL78_01935</name>
</gene>
<dbReference type="PANTHER" id="PTHR43343:SF3">
    <property type="entry name" value="PROTEASE DO-LIKE 8, CHLOROPLASTIC"/>
    <property type="match status" value="1"/>
</dbReference>
<dbReference type="PROSITE" id="PS50106">
    <property type="entry name" value="PDZ"/>
    <property type="match status" value="1"/>
</dbReference>
<dbReference type="InterPro" id="IPR051201">
    <property type="entry name" value="Chloro_Bact_Ser_Proteases"/>
</dbReference>
<evidence type="ECO:0000256" key="1">
    <source>
        <dbReference type="ARBA" id="ARBA00022670"/>
    </source>
</evidence>
<dbReference type="RefSeq" id="WP_219760979.1">
    <property type="nucleotide sequence ID" value="NZ_JAHYBZ010000001.1"/>
</dbReference>
<dbReference type="EMBL" id="JAHYBZ010000001">
    <property type="protein sequence ID" value="MBW6396583.1"/>
    <property type="molecule type" value="Genomic_DNA"/>
</dbReference>
<dbReference type="PRINTS" id="PR00834">
    <property type="entry name" value="PROTEASES2C"/>
</dbReference>
<reference evidence="4 5" key="1">
    <citation type="submission" date="2021-07" db="EMBL/GenBank/DDBJ databases">
        <authorList>
            <person name="So Y."/>
        </authorList>
    </citation>
    <scope>NUCLEOTIDE SEQUENCE [LARGE SCALE GENOMIC DNA]</scope>
    <source>
        <strain evidence="4 5">HJA6</strain>
    </source>
</reference>
<keyword evidence="1" id="KW-0645">Protease</keyword>
<accession>A0ABS7A2Q9</accession>
<feature type="domain" description="PDZ" evidence="3">
    <location>
        <begin position="210"/>
        <end position="285"/>
    </location>
</feature>
<dbReference type="Pfam" id="PF13365">
    <property type="entry name" value="Trypsin_2"/>
    <property type="match status" value="1"/>
</dbReference>
<dbReference type="SMART" id="SM00228">
    <property type="entry name" value="PDZ"/>
    <property type="match status" value="1"/>
</dbReference>
<evidence type="ECO:0000313" key="5">
    <source>
        <dbReference type="Proteomes" id="UP001196565"/>
    </source>
</evidence>
<dbReference type="SUPFAM" id="SSF50494">
    <property type="entry name" value="Trypsin-like serine proteases"/>
    <property type="match status" value="1"/>
</dbReference>
<comment type="caution">
    <text evidence="4">The sequence shown here is derived from an EMBL/GenBank/DDBJ whole genome shotgun (WGS) entry which is preliminary data.</text>
</comment>
<sequence length="320" mass="32169">MLDAPLPPTDDPLLDAYSRAVTSAVSRVGPAVVHVAARHEARGGTGSGVVISPDGLVLTNAHVVAGATALEAMAPDGRRFPVRLLGQDRATDIAVLRAEAQGPLPVAELGSSAGLRPGQVAIAIGNPLGFANTVTAGIVSAVGRALPSRGGWPVEDLIQTDAALNPGNSGGALADSAGRVIGIATAVIAGAQGLCFAVAADTARLVLSQVLRFGRVRRAVLGIAVERVPVPRRLARAAGLEEQTFGARIAKLVPNGPAAAAGLREGDVILAIDGLAATGADALLRALHGERVGVPAEILALRGAEVLRVTATPAERETTG</sequence>
<evidence type="ECO:0000313" key="4">
    <source>
        <dbReference type="EMBL" id="MBW6396583.1"/>
    </source>
</evidence>
<name>A0ABS7A2Q9_9PROT</name>
<dbReference type="InterPro" id="IPR009003">
    <property type="entry name" value="Peptidase_S1_PA"/>
</dbReference>
<organism evidence="4 5">
    <name type="scientific">Roseomonas alba</name>
    <dbReference type="NCBI Taxonomy" id="2846776"/>
    <lineage>
        <taxon>Bacteria</taxon>
        <taxon>Pseudomonadati</taxon>
        <taxon>Pseudomonadota</taxon>
        <taxon>Alphaproteobacteria</taxon>
        <taxon>Acetobacterales</taxon>
        <taxon>Roseomonadaceae</taxon>
        <taxon>Roseomonas</taxon>
    </lineage>
</organism>
<dbReference type="Proteomes" id="UP001196565">
    <property type="component" value="Unassembled WGS sequence"/>
</dbReference>
<evidence type="ECO:0000259" key="3">
    <source>
        <dbReference type="PROSITE" id="PS50106"/>
    </source>
</evidence>
<dbReference type="PANTHER" id="PTHR43343">
    <property type="entry name" value="PEPTIDASE S12"/>
    <property type="match status" value="1"/>
</dbReference>
<dbReference type="InterPro" id="IPR001940">
    <property type="entry name" value="Peptidase_S1C"/>
</dbReference>
<dbReference type="Pfam" id="PF13180">
    <property type="entry name" value="PDZ_2"/>
    <property type="match status" value="1"/>
</dbReference>